<dbReference type="KEGG" id="otk:C6570_13570"/>
<gene>
    <name evidence="1" type="ORF">C6570_13570</name>
</gene>
<name>A0A2S0MH39_9BURK</name>
<evidence type="ECO:0000313" key="1">
    <source>
        <dbReference type="EMBL" id="AVO35146.1"/>
    </source>
</evidence>
<dbReference type="AlphaFoldDB" id="A0A2S0MH39"/>
<dbReference type="EMBL" id="CP027666">
    <property type="protein sequence ID" value="AVO35146.1"/>
    <property type="molecule type" value="Genomic_DNA"/>
</dbReference>
<accession>A0A2S0MH39</accession>
<protein>
    <submittedName>
        <fullName evidence="1">Uncharacterized protein</fullName>
    </submittedName>
</protein>
<sequence>MKGAVSCLRPPPEIVPETFNVFGMSTSDEILFSVHSADERSAEQVTSVAFDQTVLNVDGQWLRLEGLATIQDTAQAGVLVVRSKFVPLPCEVEVNAVKGRA</sequence>
<organism evidence="1 2">
    <name type="scientific">Ottowia oryzae</name>
    <dbReference type="NCBI Taxonomy" id="2109914"/>
    <lineage>
        <taxon>Bacteria</taxon>
        <taxon>Pseudomonadati</taxon>
        <taxon>Pseudomonadota</taxon>
        <taxon>Betaproteobacteria</taxon>
        <taxon>Burkholderiales</taxon>
        <taxon>Comamonadaceae</taxon>
        <taxon>Ottowia</taxon>
    </lineage>
</organism>
<dbReference type="Proteomes" id="UP000239709">
    <property type="component" value="Chromosome"/>
</dbReference>
<keyword evidence="2" id="KW-1185">Reference proteome</keyword>
<reference evidence="1 2" key="1">
    <citation type="submission" date="2018-03" db="EMBL/GenBank/DDBJ databases">
        <title>Genome sequencing of Ottowia sp.</title>
        <authorList>
            <person name="Kim S.-J."/>
            <person name="Heo J."/>
            <person name="Kwon S.-W."/>
        </authorList>
    </citation>
    <scope>NUCLEOTIDE SEQUENCE [LARGE SCALE GENOMIC DNA]</scope>
    <source>
        <strain evidence="1 2">KADR8-3</strain>
    </source>
</reference>
<evidence type="ECO:0000313" key="2">
    <source>
        <dbReference type="Proteomes" id="UP000239709"/>
    </source>
</evidence>
<proteinExistence type="predicted"/>